<sequence length="187" mass="19457">MIVDDVAGHRRLARRSAISRVAGPKRLVYGQNRGLYDELKANSANAQKVGGILDKNLTERRETSAQQWAETVQAADDAMRSIGDAIRPATDMAARGLTAVAQGITKLSDGFPAVVIGIGGVVAAILAFKTASSAFKIGRGVLNIACGRRLGRAAHEDNAVTDLPKTGSKVIDAGLGVLGNGSLPWVG</sequence>
<gene>
    <name evidence="1" type="ORF">AYJ70_11950</name>
</gene>
<dbReference type="InterPro" id="IPR010090">
    <property type="entry name" value="Phage_tape_meas"/>
</dbReference>
<proteinExistence type="predicted"/>
<dbReference type="NCBIfam" id="TIGR01760">
    <property type="entry name" value="tape_meas_TP901"/>
    <property type="match status" value="1"/>
</dbReference>
<organism evidence="1 2">
    <name type="scientific">Pseudomonas monteilii</name>
    <dbReference type="NCBI Taxonomy" id="76759"/>
    <lineage>
        <taxon>Bacteria</taxon>
        <taxon>Pseudomonadati</taxon>
        <taxon>Pseudomonadota</taxon>
        <taxon>Gammaproteobacteria</taxon>
        <taxon>Pseudomonadales</taxon>
        <taxon>Pseudomonadaceae</taxon>
        <taxon>Pseudomonas</taxon>
    </lineage>
</organism>
<name>A0AAP7FL39_9PSED</name>
<evidence type="ECO:0000313" key="2">
    <source>
        <dbReference type="Proteomes" id="UP000077242"/>
    </source>
</evidence>
<dbReference type="RefSeq" id="WP_016714930.1">
    <property type="nucleotide sequence ID" value="NZ_CP022562.1"/>
</dbReference>
<dbReference type="EMBL" id="LSTU01000039">
    <property type="protein sequence ID" value="OAH48416.1"/>
    <property type="molecule type" value="Genomic_DNA"/>
</dbReference>
<dbReference type="Proteomes" id="UP000077242">
    <property type="component" value="Unassembled WGS sequence"/>
</dbReference>
<protein>
    <submittedName>
        <fullName evidence="1">Uncharacterized protein</fullName>
    </submittedName>
</protein>
<accession>A0AAP7FL39</accession>
<dbReference type="AlphaFoldDB" id="A0AAP7FL39"/>
<evidence type="ECO:0000313" key="1">
    <source>
        <dbReference type="EMBL" id="OAH48416.1"/>
    </source>
</evidence>
<dbReference type="GeneID" id="49867904"/>
<reference evidence="2" key="1">
    <citation type="submission" date="2016-02" db="EMBL/GenBank/DDBJ databases">
        <title>Dietzia cinnamea strain CD11_5 genome sequencing and assembly.</title>
        <authorList>
            <person name="Kaur G."/>
            <person name="Nair G.R."/>
            <person name="Mayilraj S."/>
        </authorList>
    </citation>
    <scope>NUCLEOTIDE SEQUENCE [LARGE SCALE GENOMIC DNA]</scope>
    <source>
        <strain evidence="2">CD10_2</strain>
    </source>
</reference>
<comment type="caution">
    <text evidence="1">The sequence shown here is derived from an EMBL/GenBank/DDBJ whole genome shotgun (WGS) entry which is preliminary data.</text>
</comment>